<name>A0A9D7T108_9BACT</name>
<dbReference type="NCBIfam" id="TIGR02608">
    <property type="entry name" value="delta_60_rpt"/>
    <property type="match status" value="7"/>
</dbReference>
<dbReference type="Proteomes" id="UP000808337">
    <property type="component" value="Unassembled WGS sequence"/>
</dbReference>
<dbReference type="Pfam" id="PF18962">
    <property type="entry name" value="Por_Secre_tail"/>
    <property type="match status" value="1"/>
</dbReference>
<dbReference type="InterPro" id="IPR026444">
    <property type="entry name" value="Secre_tail"/>
</dbReference>
<feature type="domain" description="Secretion system C-terminal sorting" evidence="1">
    <location>
        <begin position="444"/>
        <end position="521"/>
    </location>
</feature>
<reference evidence="2 3" key="1">
    <citation type="submission" date="2020-10" db="EMBL/GenBank/DDBJ databases">
        <title>Connecting structure to function with the recovery of over 1000 high-quality activated sludge metagenome-assembled genomes encoding full-length rRNA genes using long-read sequencing.</title>
        <authorList>
            <person name="Singleton C.M."/>
            <person name="Petriglieri F."/>
            <person name="Kristensen J.M."/>
            <person name="Kirkegaard R.H."/>
            <person name="Michaelsen T.Y."/>
            <person name="Andersen M.H."/>
            <person name="Karst S.M."/>
            <person name="Dueholm M.S."/>
            <person name="Nielsen P.H."/>
            <person name="Albertsen M."/>
        </authorList>
    </citation>
    <scope>NUCLEOTIDE SEQUENCE [LARGE SCALE GENOMIC DNA]</scope>
    <source>
        <strain evidence="2">Ribe_18-Q3-R11-54_MAXAC.273</strain>
    </source>
</reference>
<evidence type="ECO:0000259" key="1">
    <source>
        <dbReference type="Pfam" id="PF18962"/>
    </source>
</evidence>
<dbReference type="InterPro" id="IPR013431">
    <property type="entry name" value="Delta_60_rpt"/>
</dbReference>
<evidence type="ECO:0000313" key="2">
    <source>
        <dbReference type="EMBL" id="MBK9985280.1"/>
    </source>
</evidence>
<sequence>MKSSFQILVIIIGLAYPICAQHGNLDSTFNINGRVTTNFPNFGASVSAGGLQSDGKIIAAGTVAFGNNAYFGVARYNTNGTLDTTFGLEGKAIIQIGSQRDYMRDLSIQPDDKILIVGITLKDTNSHIALLRLLPNGVLDSAFGINGVTILALEGRDNNGTSIALQSDGKIVLAGFTYSPNTDALVYRFTPEGIPDSSFGTFGKIVTVIPFVSNGANDIVIQHDGKIVIGGFVGSAHNNVAVYDFSLMRFNENGTPDSTFNEDGIVRTSINQWVDQISQLAIQPDGKIIAAGYTNSGDPNHTNYEFVVARYNEDGTLDMDFGTDGLAVISFGTEDDRANSVAIQSDGKIVAVGYTSSWQESDFAIARFHPDGSLDSGWGIGGKLTTDFNSSRDGGYSVVIQPDGKIIAFGFTDNEGPLNFALVRYLPELFMGVLDFSAVHDILIYPNPIQENFVLEYTLIKDETLTIEIVDMFGRSIQVLASRVSKLTGPHKESFHLGKEILPGNYVVRISNQHGSINIKVIKE</sequence>
<dbReference type="NCBIfam" id="TIGR04183">
    <property type="entry name" value="Por_Secre_tail"/>
    <property type="match status" value="1"/>
</dbReference>
<dbReference type="EMBL" id="JADKGY010000035">
    <property type="protein sequence ID" value="MBK9985280.1"/>
    <property type="molecule type" value="Genomic_DNA"/>
</dbReference>
<proteinExistence type="predicted"/>
<dbReference type="PANTHER" id="PTHR42754">
    <property type="entry name" value="ENDOGLUCANASE"/>
    <property type="match status" value="1"/>
</dbReference>
<dbReference type="AlphaFoldDB" id="A0A9D7T108"/>
<accession>A0A9D7T108</accession>
<organism evidence="2 3">
    <name type="scientific">Candidatus Opimibacter skivensis</name>
    <dbReference type="NCBI Taxonomy" id="2982028"/>
    <lineage>
        <taxon>Bacteria</taxon>
        <taxon>Pseudomonadati</taxon>
        <taxon>Bacteroidota</taxon>
        <taxon>Saprospiria</taxon>
        <taxon>Saprospirales</taxon>
        <taxon>Saprospiraceae</taxon>
        <taxon>Candidatus Opimibacter</taxon>
    </lineage>
</organism>
<comment type="caution">
    <text evidence="2">The sequence shown here is derived from an EMBL/GenBank/DDBJ whole genome shotgun (WGS) entry which is preliminary data.</text>
</comment>
<protein>
    <submittedName>
        <fullName evidence="2">T9SS type A sorting domain-containing protein</fullName>
    </submittedName>
</protein>
<dbReference type="PANTHER" id="PTHR42754:SF1">
    <property type="entry name" value="LIPOPROTEIN"/>
    <property type="match status" value="1"/>
</dbReference>
<dbReference type="Pfam" id="PF17164">
    <property type="entry name" value="DUF5122"/>
    <property type="match status" value="7"/>
</dbReference>
<dbReference type="SUPFAM" id="SSF69322">
    <property type="entry name" value="Tricorn protease domain 2"/>
    <property type="match status" value="1"/>
</dbReference>
<evidence type="ECO:0000313" key="3">
    <source>
        <dbReference type="Proteomes" id="UP000808337"/>
    </source>
</evidence>
<gene>
    <name evidence="2" type="ORF">IPP15_23555</name>
</gene>
<dbReference type="Gene3D" id="2.80.10.50">
    <property type="match status" value="3"/>
</dbReference>